<dbReference type="InterPro" id="IPR000668">
    <property type="entry name" value="Peptidase_C1A_C"/>
</dbReference>
<evidence type="ECO:0000256" key="7">
    <source>
        <dbReference type="SAM" id="SignalP"/>
    </source>
</evidence>
<dbReference type="PANTHER" id="PTHR12411">
    <property type="entry name" value="CYSTEINE PROTEASE FAMILY C1-RELATED"/>
    <property type="match status" value="1"/>
</dbReference>
<dbReference type="Gene3D" id="3.90.70.10">
    <property type="entry name" value="Cysteine proteinases"/>
    <property type="match status" value="1"/>
</dbReference>
<dbReference type="GO" id="GO:0008234">
    <property type="term" value="F:cysteine-type peptidase activity"/>
    <property type="evidence" value="ECO:0007669"/>
    <property type="project" value="UniProtKB-KW"/>
</dbReference>
<dbReference type="OrthoDB" id="10253408at2759"/>
<evidence type="ECO:0000256" key="4">
    <source>
        <dbReference type="ARBA" id="ARBA00022807"/>
    </source>
</evidence>
<comment type="similarity">
    <text evidence="1">Belongs to the peptidase C1 family.</text>
</comment>
<dbReference type="AlphaFoldDB" id="A0A9P0EE86"/>
<dbReference type="FunFam" id="3.90.70.10:FF:000006">
    <property type="entry name" value="Cathepsin S"/>
    <property type="match status" value="1"/>
</dbReference>
<reference evidence="10" key="1">
    <citation type="submission" date="2022-01" db="EMBL/GenBank/DDBJ databases">
        <authorList>
            <person name="King R."/>
        </authorList>
    </citation>
    <scope>NUCLEOTIDE SEQUENCE</scope>
</reference>
<protein>
    <submittedName>
        <fullName evidence="10">Uncharacterized protein</fullName>
    </submittedName>
</protein>
<keyword evidence="7" id="KW-0732">Signal</keyword>
<dbReference type="Proteomes" id="UP001152798">
    <property type="component" value="Chromosome 1"/>
</dbReference>
<dbReference type="InterPro" id="IPR025660">
    <property type="entry name" value="Pept_his_AS"/>
</dbReference>
<dbReference type="SUPFAM" id="SSF54001">
    <property type="entry name" value="Cysteine proteinases"/>
    <property type="match status" value="1"/>
</dbReference>
<feature type="signal peptide" evidence="7">
    <location>
        <begin position="1"/>
        <end position="16"/>
    </location>
</feature>
<dbReference type="InterPro" id="IPR013128">
    <property type="entry name" value="Peptidase_C1A"/>
</dbReference>
<dbReference type="PROSITE" id="PS00139">
    <property type="entry name" value="THIOL_PROTEASE_CYS"/>
    <property type="match status" value="1"/>
</dbReference>
<sequence length="329" mass="36872">MKSIFFTVTLLALSTATPSFKDEWTSFKKQHGKSYKSQAEENLRLSVFMDNMKFIEEHNARFEAGMETYYLRMNSLGDMLSEEVSFFLLGLNEDYSDGIEQPMEFIPPANIAIPESVDWRKIGAVTPVKSQGHCGSCWAFSATGSMEGQLFRKTGKLIPLSEQQLIDCDRGLDNGCGGGLAFHAFRYLKDRGLQSEDTYPYEAKDNKCRFNERKVVNGTKVRSWTIIRNGDLDALQKAVATVGPISVSINTKSKSFRFYGGGILTGDGCDPSSVNHAVLLVGYGSENGKDYWIVKNSWNTWWGEKGYIRFERNSNNTCGIATHPSYPLL</sequence>
<dbReference type="Pfam" id="PF00112">
    <property type="entry name" value="Peptidase_C1"/>
    <property type="match status" value="1"/>
</dbReference>
<feature type="domain" description="Cathepsin propeptide inhibitor" evidence="9">
    <location>
        <begin position="24"/>
        <end position="84"/>
    </location>
</feature>
<keyword evidence="2" id="KW-0645">Protease</keyword>
<dbReference type="InterPro" id="IPR038765">
    <property type="entry name" value="Papain-like_cys_pep_sf"/>
</dbReference>
<evidence type="ECO:0000256" key="5">
    <source>
        <dbReference type="ARBA" id="ARBA00023145"/>
    </source>
</evidence>
<gene>
    <name evidence="10" type="ORF">NEZAVI_LOCUS3060</name>
</gene>
<dbReference type="SMART" id="SM00848">
    <property type="entry name" value="Inhibitor_I29"/>
    <property type="match status" value="1"/>
</dbReference>
<organism evidence="10 11">
    <name type="scientific">Nezara viridula</name>
    <name type="common">Southern green stink bug</name>
    <name type="synonym">Cimex viridulus</name>
    <dbReference type="NCBI Taxonomy" id="85310"/>
    <lineage>
        <taxon>Eukaryota</taxon>
        <taxon>Metazoa</taxon>
        <taxon>Ecdysozoa</taxon>
        <taxon>Arthropoda</taxon>
        <taxon>Hexapoda</taxon>
        <taxon>Insecta</taxon>
        <taxon>Pterygota</taxon>
        <taxon>Neoptera</taxon>
        <taxon>Paraneoptera</taxon>
        <taxon>Hemiptera</taxon>
        <taxon>Heteroptera</taxon>
        <taxon>Panheteroptera</taxon>
        <taxon>Pentatomomorpha</taxon>
        <taxon>Pentatomoidea</taxon>
        <taxon>Pentatomidae</taxon>
        <taxon>Pentatominae</taxon>
        <taxon>Nezara</taxon>
    </lineage>
</organism>
<evidence type="ECO:0000256" key="3">
    <source>
        <dbReference type="ARBA" id="ARBA00022801"/>
    </source>
</evidence>
<feature type="domain" description="Peptidase C1A papain C-terminal" evidence="8">
    <location>
        <begin position="113"/>
        <end position="328"/>
    </location>
</feature>
<evidence type="ECO:0000313" key="10">
    <source>
        <dbReference type="EMBL" id="CAH1392196.1"/>
    </source>
</evidence>
<keyword evidence="4" id="KW-0788">Thiol protease</keyword>
<evidence type="ECO:0000256" key="2">
    <source>
        <dbReference type="ARBA" id="ARBA00022670"/>
    </source>
</evidence>
<dbReference type="InterPro" id="IPR025661">
    <property type="entry name" value="Pept_asp_AS"/>
</dbReference>
<dbReference type="InterPro" id="IPR039417">
    <property type="entry name" value="Peptidase_C1A_papain-like"/>
</dbReference>
<evidence type="ECO:0000313" key="11">
    <source>
        <dbReference type="Proteomes" id="UP001152798"/>
    </source>
</evidence>
<evidence type="ECO:0000259" key="8">
    <source>
        <dbReference type="SMART" id="SM00645"/>
    </source>
</evidence>
<keyword evidence="3" id="KW-0378">Hydrolase</keyword>
<dbReference type="EMBL" id="OV725077">
    <property type="protein sequence ID" value="CAH1392196.1"/>
    <property type="molecule type" value="Genomic_DNA"/>
</dbReference>
<dbReference type="SMART" id="SM00645">
    <property type="entry name" value="Pept_C1"/>
    <property type="match status" value="1"/>
</dbReference>
<evidence type="ECO:0000256" key="6">
    <source>
        <dbReference type="ARBA" id="ARBA00023157"/>
    </source>
</evidence>
<proteinExistence type="inferred from homology"/>
<name>A0A9P0EE86_NEZVI</name>
<keyword evidence="11" id="KW-1185">Reference proteome</keyword>
<dbReference type="InterPro" id="IPR000169">
    <property type="entry name" value="Pept_cys_AS"/>
</dbReference>
<accession>A0A9P0EE86</accession>
<dbReference type="GO" id="GO:0006508">
    <property type="term" value="P:proteolysis"/>
    <property type="evidence" value="ECO:0007669"/>
    <property type="project" value="UniProtKB-KW"/>
</dbReference>
<dbReference type="PRINTS" id="PR00705">
    <property type="entry name" value="PAPAIN"/>
</dbReference>
<keyword evidence="5" id="KW-0865">Zymogen</keyword>
<evidence type="ECO:0000256" key="1">
    <source>
        <dbReference type="ARBA" id="ARBA00008455"/>
    </source>
</evidence>
<dbReference type="PROSITE" id="PS00640">
    <property type="entry name" value="THIOL_PROTEASE_ASN"/>
    <property type="match status" value="1"/>
</dbReference>
<keyword evidence="6" id="KW-1015">Disulfide bond</keyword>
<dbReference type="InterPro" id="IPR013201">
    <property type="entry name" value="Prot_inhib_I29"/>
</dbReference>
<dbReference type="Pfam" id="PF08246">
    <property type="entry name" value="Inhibitor_I29"/>
    <property type="match status" value="1"/>
</dbReference>
<feature type="chain" id="PRO_5040136498" evidence="7">
    <location>
        <begin position="17"/>
        <end position="329"/>
    </location>
</feature>
<dbReference type="CDD" id="cd02248">
    <property type="entry name" value="Peptidase_C1A"/>
    <property type="match status" value="1"/>
</dbReference>
<evidence type="ECO:0000259" key="9">
    <source>
        <dbReference type="SMART" id="SM00848"/>
    </source>
</evidence>
<dbReference type="PROSITE" id="PS00639">
    <property type="entry name" value="THIOL_PROTEASE_HIS"/>
    <property type="match status" value="1"/>
</dbReference>